<accession>A0A1Z5JVN4</accession>
<evidence type="ECO:0000313" key="2">
    <source>
        <dbReference type="Proteomes" id="UP000198406"/>
    </source>
</evidence>
<dbReference type="EMBL" id="BDSP01000123">
    <property type="protein sequence ID" value="GAX17892.1"/>
    <property type="molecule type" value="Genomic_DNA"/>
</dbReference>
<protein>
    <submittedName>
        <fullName evidence="1">Uncharacterized protein</fullName>
    </submittedName>
</protein>
<dbReference type="Proteomes" id="UP000198406">
    <property type="component" value="Unassembled WGS sequence"/>
</dbReference>
<dbReference type="AlphaFoldDB" id="A0A1Z5JVN4"/>
<evidence type="ECO:0000313" key="1">
    <source>
        <dbReference type="EMBL" id="GAX17892.1"/>
    </source>
</evidence>
<dbReference type="InParanoid" id="A0A1Z5JVN4"/>
<keyword evidence="2" id="KW-1185">Reference proteome</keyword>
<comment type="caution">
    <text evidence="1">The sequence shown here is derived from an EMBL/GenBank/DDBJ whole genome shotgun (WGS) entry which is preliminary data.</text>
</comment>
<sequence length="561" mass="64723">MTEQENIIELISQASRELQEFRTSTHGETLPMYTLRREPTRMEDFDCGDKDAVYRHGVVIWRENGTLLCVGGRPKYKGRSLRFTIYNESDANKADCVIYGKTDAAIAETATFYWSLKYYENRESRLEIRIRKIDQFEFAAFLPQQLARIFDANPERYFEIDGGIWNAEQSVILATRPYPLNIELTNVVLRDKGTAFVDALEARQPCSFGSFSATILVTNTMLFSGANLERLTKLDITYEKIKFYFSRHECGLLPLSMKTNALECKVIAAHFQPYDFDTLDIVAKDLNLKFYVEKADNWNAPLISFFNRMAELGHLRSLRLSIDFWNNGFRDADLWNFDGTESFDVERTTSEALINAIKGNPKLELLDLSTTHWRADWSGYEGIFAAMEDHKSLRKFIVKELLPFEPCREDDDDDDASYDMDSWFNRDFKALEKLLTRNRSITVYDRVGKRCSNGPRIDKLYLLNDIFNGSKELVTSSSSDRQNLVPTALIERASQNFQYSALLLSNHLDTLSELFGDNDFERMVVMFEEILLLSTNPSSELEVSNLERVHLRPLADKASCR</sequence>
<gene>
    <name evidence="1" type="ORF">FisN_18Hu097</name>
</gene>
<reference evidence="1 2" key="1">
    <citation type="journal article" date="2015" name="Plant Cell">
        <title>Oil accumulation by the oleaginous diatom Fistulifera solaris as revealed by the genome and transcriptome.</title>
        <authorList>
            <person name="Tanaka T."/>
            <person name="Maeda Y."/>
            <person name="Veluchamy A."/>
            <person name="Tanaka M."/>
            <person name="Abida H."/>
            <person name="Marechal E."/>
            <person name="Bowler C."/>
            <person name="Muto M."/>
            <person name="Sunaga Y."/>
            <person name="Tanaka M."/>
            <person name="Yoshino T."/>
            <person name="Taniguchi T."/>
            <person name="Fukuda Y."/>
            <person name="Nemoto M."/>
            <person name="Matsumoto M."/>
            <person name="Wong P.S."/>
            <person name="Aburatani S."/>
            <person name="Fujibuchi W."/>
        </authorList>
    </citation>
    <scope>NUCLEOTIDE SEQUENCE [LARGE SCALE GENOMIC DNA]</scope>
    <source>
        <strain evidence="1 2">JPCC DA0580</strain>
    </source>
</reference>
<dbReference type="OrthoDB" id="120976at2759"/>
<name>A0A1Z5JVN4_FISSO</name>
<proteinExistence type="predicted"/>
<organism evidence="1 2">
    <name type="scientific">Fistulifera solaris</name>
    <name type="common">Oleaginous diatom</name>
    <dbReference type="NCBI Taxonomy" id="1519565"/>
    <lineage>
        <taxon>Eukaryota</taxon>
        <taxon>Sar</taxon>
        <taxon>Stramenopiles</taxon>
        <taxon>Ochrophyta</taxon>
        <taxon>Bacillariophyta</taxon>
        <taxon>Bacillariophyceae</taxon>
        <taxon>Bacillariophycidae</taxon>
        <taxon>Naviculales</taxon>
        <taxon>Naviculaceae</taxon>
        <taxon>Fistulifera</taxon>
    </lineage>
</organism>